<evidence type="ECO:0000313" key="4">
    <source>
        <dbReference type="Proteomes" id="UP001610563"/>
    </source>
</evidence>
<dbReference type="Pfam" id="PF20163">
    <property type="entry name" value="DUF6536"/>
    <property type="match status" value="1"/>
</dbReference>
<feature type="transmembrane region" description="Helical" evidence="1">
    <location>
        <begin position="95"/>
        <end position="115"/>
    </location>
</feature>
<evidence type="ECO:0000313" key="3">
    <source>
        <dbReference type="EMBL" id="KAL2783693.1"/>
    </source>
</evidence>
<reference evidence="3 4" key="1">
    <citation type="submission" date="2024-07" db="EMBL/GenBank/DDBJ databases">
        <title>Section-level genome sequencing and comparative genomics of Aspergillus sections Usti and Cavernicolus.</title>
        <authorList>
            <consortium name="Lawrence Berkeley National Laboratory"/>
            <person name="Nybo J.L."/>
            <person name="Vesth T.C."/>
            <person name="Theobald S."/>
            <person name="Frisvad J.C."/>
            <person name="Larsen T.O."/>
            <person name="Kjaerboelling I."/>
            <person name="Rothschild-Mancinelli K."/>
            <person name="Lyhne E.K."/>
            <person name="Kogle M.E."/>
            <person name="Barry K."/>
            <person name="Clum A."/>
            <person name="Na H."/>
            <person name="Ledsgaard L."/>
            <person name="Lin J."/>
            <person name="Lipzen A."/>
            <person name="Kuo A."/>
            <person name="Riley R."/>
            <person name="Mondo S."/>
            <person name="Labutti K."/>
            <person name="Haridas S."/>
            <person name="Pangalinan J."/>
            <person name="Salamov A.A."/>
            <person name="Simmons B.A."/>
            <person name="Magnuson J.K."/>
            <person name="Chen J."/>
            <person name="Drula E."/>
            <person name="Henrissat B."/>
            <person name="Wiebenga A."/>
            <person name="Lubbers R.J."/>
            <person name="Gomes A.C."/>
            <person name="Makela M.R."/>
            <person name="Stajich J."/>
            <person name="Grigoriev I.V."/>
            <person name="Mortensen U.H."/>
            <person name="De Vries R.P."/>
            <person name="Baker S.E."/>
            <person name="Andersen M.R."/>
        </authorList>
    </citation>
    <scope>NUCLEOTIDE SEQUENCE [LARGE SCALE GENOMIC DNA]</scope>
    <source>
        <strain evidence="3 4">CBS 209.92</strain>
    </source>
</reference>
<protein>
    <recommendedName>
        <fullName evidence="2">DUF6536 domain-containing protein</fullName>
    </recommendedName>
</protein>
<feature type="domain" description="DUF6536" evidence="2">
    <location>
        <begin position="50"/>
        <end position="199"/>
    </location>
</feature>
<dbReference type="PANTHER" id="PTHR35395:SF1">
    <property type="entry name" value="DUF6536 DOMAIN-CONTAINING PROTEIN"/>
    <property type="match status" value="1"/>
</dbReference>
<feature type="transmembrane region" description="Helical" evidence="1">
    <location>
        <begin position="507"/>
        <end position="527"/>
    </location>
</feature>
<name>A0ABR4FKA7_9EURO</name>
<sequence>MEDKMVSRLAPRKDHELPLIINRALDARDLRNGDPNDERRSRLCIWLSGWKFSLFLASVACIIVLAFNLGFLLWAVARDNVGDGQGVLYQGNCGYVRRMSTGLHLLINILSTVLLGASNYGMQCLCASTRNEIDKVHREGNWLDIGVPSLRNLVHVSGKRLFLWICLSVSSLPLHLVYNTTIFSTTSAYAYGVFAGAESLGRVPAQELSLNMTRGSTSAFHRLHEQARNGSLERLSALDCINAYATIYQTRHGSLLLATENTPPNQYDLVFEQQVFNPYDIIAANPPSGDPYEWLCPRNPSAACSNYISRIRRDAEERNWIVYSERGGTYRVDSCLAERIQENCKLEYSLPLTVTVIVANAVKASVLCYMALRMRESPILTMGDAVASFLHRPDRHSLGKCLVPGKEIKDRYSTQQSACLQHMPMVFEGKRKRWYSTVSRRQWIAVLSCWLLAILICAFLLVWGTFHDGPEVWSAEFGSIDPKAVIKSDTWPSSLTANTLIANTPQLLFSLLYFAFNALLTGMAIAAEWSRYATSRRGLRVSSNPRVAQRSSYFLSLPYRYAIPLMGCSAILHWLISQSLFLVRIQAFDEEREPWPGRDLLSCGYTPVAIVCAITVGVFRFCCIAALGVKRLGSGMVVAGSCSFAIAAACHPRYDPNSGSEMRDTERLRELGWRIVDGESMVFLPVQWGVVPQVPGELGHCSFSSEEVQAPRVGHVYQ</sequence>
<gene>
    <name evidence="3" type="ORF">BJX66DRAFT_116816</name>
</gene>
<keyword evidence="1" id="KW-0472">Membrane</keyword>
<evidence type="ECO:0000256" key="1">
    <source>
        <dbReference type="SAM" id="Phobius"/>
    </source>
</evidence>
<feature type="transmembrane region" description="Helical" evidence="1">
    <location>
        <begin position="605"/>
        <end position="627"/>
    </location>
</feature>
<keyword evidence="1" id="KW-1133">Transmembrane helix</keyword>
<dbReference type="EMBL" id="JBFTWV010000218">
    <property type="protein sequence ID" value="KAL2783693.1"/>
    <property type="molecule type" value="Genomic_DNA"/>
</dbReference>
<proteinExistence type="predicted"/>
<keyword evidence="4" id="KW-1185">Reference proteome</keyword>
<feature type="transmembrane region" description="Helical" evidence="1">
    <location>
        <begin position="161"/>
        <end position="178"/>
    </location>
</feature>
<dbReference type="PANTHER" id="PTHR35395">
    <property type="entry name" value="DUF6536 DOMAIN-CONTAINING PROTEIN"/>
    <property type="match status" value="1"/>
</dbReference>
<evidence type="ECO:0000259" key="2">
    <source>
        <dbReference type="Pfam" id="PF20163"/>
    </source>
</evidence>
<organism evidence="3 4">
    <name type="scientific">Aspergillus keveii</name>
    <dbReference type="NCBI Taxonomy" id="714993"/>
    <lineage>
        <taxon>Eukaryota</taxon>
        <taxon>Fungi</taxon>
        <taxon>Dikarya</taxon>
        <taxon>Ascomycota</taxon>
        <taxon>Pezizomycotina</taxon>
        <taxon>Eurotiomycetes</taxon>
        <taxon>Eurotiomycetidae</taxon>
        <taxon>Eurotiales</taxon>
        <taxon>Aspergillaceae</taxon>
        <taxon>Aspergillus</taxon>
        <taxon>Aspergillus subgen. Nidulantes</taxon>
    </lineage>
</organism>
<feature type="transmembrane region" description="Helical" evidence="1">
    <location>
        <begin position="443"/>
        <end position="466"/>
    </location>
</feature>
<feature type="transmembrane region" description="Helical" evidence="1">
    <location>
        <begin position="52"/>
        <end position="75"/>
    </location>
</feature>
<feature type="transmembrane region" description="Helical" evidence="1">
    <location>
        <begin position="348"/>
        <end position="372"/>
    </location>
</feature>
<comment type="caution">
    <text evidence="3">The sequence shown here is derived from an EMBL/GenBank/DDBJ whole genome shotgun (WGS) entry which is preliminary data.</text>
</comment>
<dbReference type="InterPro" id="IPR046623">
    <property type="entry name" value="DUF6536"/>
</dbReference>
<feature type="transmembrane region" description="Helical" evidence="1">
    <location>
        <begin position="561"/>
        <end position="585"/>
    </location>
</feature>
<accession>A0ABR4FKA7</accession>
<keyword evidence="1" id="KW-0812">Transmembrane</keyword>
<dbReference type="Proteomes" id="UP001610563">
    <property type="component" value="Unassembled WGS sequence"/>
</dbReference>